<dbReference type="InParanoid" id="W4K3R5"/>
<dbReference type="Proteomes" id="UP000030671">
    <property type="component" value="Unassembled WGS sequence"/>
</dbReference>
<gene>
    <name evidence="2" type="ORF">HETIRDRAFT_322371</name>
</gene>
<dbReference type="AlphaFoldDB" id="W4K3R5"/>
<evidence type="ECO:0000313" key="2">
    <source>
        <dbReference type="EMBL" id="ETW79711.1"/>
    </source>
</evidence>
<dbReference type="eggNOG" id="ENOG502SX95">
    <property type="taxonomic scope" value="Eukaryota"/>
</dbReference>
<evidence type="ECO:0000313" key="3">
    <source>
        <dbReference type="Proteomes" id="UP000030671"/>
    </source>
</evidence>
<reference evidence="2 3" key="1">
    <citation type="journal article" date="2012" name="New Phytol.">
        <title>Insight into trade-off between wood decay and parasitism from the genome of a fungal forest pathogen.</title>
        <authorList>
            <person name="Olson A."/>
            <person name="Aerts A."/>
            <person name="Asiegbu F."/>
            <person name="Belbahri L."/>
            <person name="Bouzid O."/>
            <person name="Broberg A."/>
            <person name="Canback B."/>
            <person name="Coutinho P.M."/>
            <person name="Cullen D."/>
            <person name="Dalman K."/>
            <person name="Deflorio G."/>
            <person name="van Diepen L.T."/>
            <person name="Dunand C."/>
            <person name="Duplessis S."/>
            <person name="Durling M."/>
            <person name="Gonthier P."/>
            <person name="Grimwood J."/>
            <person name="Fossdal C.G."/>
            <person name="Hansson D."/>
            <person name="Henrissat B."/>
            <person name="Hietala A."/>
            <person name="Himmelstrand K."/>
            <person name="Hoffmeister D."/>
            <person name="Hogberg N."/>
            <person name="James T.Y."/>
            <person name="Karlsson M."/>
            <person name="Kohler A."/>
            <person name="Kues U."/>
            <person name="Lee Y.H."/>
            <person name="Lin Y.C."/>
            <person name="Lind M."/>
            <person name="Lindquist E."/>
            <person name="Lombard V."/>
            <person name="Lucas S."/>
            <person name="Lunden K."/>
            <person name="Morin E."/>
            <person name="Murat C."/>
            <person name="Park J."/>
            <person name="Raffaello T."/>
            <person name="Rouze P."/>
            <person name="Salamov A."/>
            <person name="Schmutz J."/>
            <person name="Solheim H."/>
            <person name="Stahlberg J."/>
            <person name="Velez H."/>
            <person name="de Vries R.P."/>
            <person name="Wiebenga A."/>
            <person name="Woodward S."/>
            <person name="Yakovlev I."/>
            <person name="Garbelotto M."/>
            <person name="Martin F."/>
            <person name="Grigoriev I.V."/>
            <person name="Stenlid J."/>
        </authorList>
    </citation>
    <scope>NUCLEOTIDE SEQUENCE [LARGE SCALE GENOMIC DNA]</scope>
    <source>
        <strain evidence="2 3">TC 32-1</strain>
    </source>
</reference>
<dbReference type="HOGENOM" id="CLU_102303_0_0_1"/>
<organism evidence="2 3">
    <name type="scientific">Heterobasidion irregulare (strain TC 32-1)</name>
    <dbReference type="NCBI Taxonomy" id="747525"/>
    <lineage>
        <taxon>Eukaryota</taxon>
        <taxon>Fungi</taxon>
        <taxon>Dikarya</taxon>
        <taxon>Basidiomycota</taxon>
        <taxon>Agaricomycotina</taxon>
        <taxon>Agaricomycetes</taxon>
        <taxon>Russulales</taxon>
        <taxon>Bondarzewiaceae</taxon>
        <taxon>Heterobasidion</taxon>
        <taxon>Heterobasidion annosum species complex</taxon>
    </lineage>
</organism>
<feature type="compositionally biased region" description="Basic residues" evidence="1">
    <location>
        <begin position="14"/>
        <end position="24"/>
    </location>
</feature>
<accession>W4K3R5</accession>
<dbReference type="GeneID" id="20670846"/>
<dbReference type="KEGG" id="hir:HETIRDRAFT_322371"/>
<feature type="compositionally biased region" description="Acidic residues" evidence="1">
    <location>
        <begin position="88"/>
        <end position="100"/>
    </location>
</feature>
<feature type="region of interest" description="Disordered" evidence="1">
    <location>
        <begin position="1"/>
        <end position="100"/>
    </location>
</feature>
<name>W4K3R5_HETIT</name>
<keyword evidence="3" id="KW-1185">Reference proteome</keyword>
<feature type="compositionally biased region" description="Basic and acidic residues" evidence="1">
    <location>
        <begin position="213"/>
        <end position="225"/>
    </location>
</feature>
<evidence type="ECO:0000256" key="1">
    <source>
        <dbReference type="SAM" id="MobiDB-lite"/>
    </source>
</evidence>
<proteinExistence type="predicted"/>
<dbReference type="EMBL" id="KI925460">
    <property type="protein sequence ID" value="ETW79711.1"/>
    <property type="molecule type" value="Genomic_DNA"/>
</dbReference>
<dbReference type="RefSeq" id="XP_009548274.1">
    <property type="nucleotide sequence ID" value="XM_009549979.1"/>
</dbReference>
<feature type="compositionally biased region" description="Polar residues" evidence="1">
    <location>
        <begin position="1"/>
        <end position="11"/>
    </location>
</feature>
<protein>
    <submittedName>
        <fullName evidence="2">Uncharacterized protein</fullName>
    </submittedName>
</protein>
<feature type="region of interest" description="Disordered" evidence="1">
    <location>
        <begin position="112"/>
        <end position="156"/>
    </location>
</feature>
<feature type="region of interest" description="Disordered" evidence="1">
    <location>
        <begin position="197"/>
        <end position="234"/>
    </location>
</feature>
<sequence length="234" mass="26238">MDSSAATSTDHSVSKPRGRGRGRSRGGLGKYLRARGRGRGGGRPAEFRERLVLAGERPEELDEEEAEELQKRYSRRQLGSNADRYAEPEPELGSDGEEILEPEVDLSRFLERQRLDDAPPPLGTSVTTEEHEDDVDHTLSHVTAKPVVGAPSRKGKVQHIEWDSDLEQMSREKVVAEANWELKTRFRAKTAQKLERAGLRDTSYVEAPPLPIESKKPPQDAKSQMEDFLDDLLS</sequence>
<dbReference type="OrthoDB" id="2505473at2759"/>